<evidence type="ECO:0000256" key="8">
    <source>
        <dbReference type="ARBA" id="ARBA00022982"/>
    </source>
</evidence>
<keyword evidence="7" id="KW-0999">Mitochondrion inner membrane</keyword>
<proteinExistence type="inferred from homology"/>
<dbReference type="STRING" id="1051890.A0A3N4LYW0"/>
<feature type="region of interest" description="Disordered" evidence="12">
    <location>
        <begin position="1"/>
        <end position="26"/>
    </location>
</feature>
<keyword evidence="9 13" id="KW-1133">Transmembrane helix</keyword>
<dbReference type="InterPro" id="IPR012576">
    <property type="entry name" value="NDUFB3"/>
</dbReference>
<evidence type="ECO:0000256" key="6">
    <source>
        <dbReference type="ARBA" id="ARBA00022692"/>
    </source>
</evidence>
<evidence type="ECO:0000313" key="14">
    <source>
        <dbReference type="EMBL" id="RPB26858.1"/>
    </source>
</evidence>
<name>A0A3N4LYW0_9PEZI</name>
<dbReference type="PANTHER" id="PTHR15082:SF2">
    <property type="entry name" value="NADH DEHYDROGENASE [UBIQUINONE] 1 BETA SUBCOMPLEX SUBUNIT 3"/>
    <property type="match status" value="1"/>
</dbReference>
<keyword evidence="8" id="KW-0249">Electron transport</keyword>
<evidence type="ECO:0000256" key="7">
    <source>
        <dbReference type="ARBA" id="ARBA00022792"/>
    </source>
</evidence>
<evidence type="ECO:0000256" key="1">
    <source>
        <dbReference type="ARBA" id="ARBA00003195"/>
    </source>
</evidence>
<evidence type="ECO:0000256" key="5">
    <source>
        <dbReference type="ARBA" id="ARBA00022660"/>
    </source>
</evidence>
<comment type="function">
    <text evidence="1">Accessory subunit of the mitochondrial membrane respiratory chain NADH dehydrogenase (Complex I), that is believed not to be involved in catalysis. Complex I functions in the transfer of electrons from NADH to the respiratory chain. The immediate electron acceptor for the enzyme is believed to be ubiquinone.</text>
</comment>
<feature type="transmembrane region" description="Helical" evidence="13">
    <location>
        <begin position="48"/>
        <end position="66"/>
    </location>
</feature>
<evidence type="ECO:0000256" key="11">
    <source>
        <dbReference type="ARBA" id="ARBA00023136"/>
    </source>
</evidence>
<dbReference type="GO" id="GO:0032981">
    <property type="term" value="P:mitochondrial respiratory chain complex I assembly"/>
    <property type="evidence" value="ECO:0007669"/>
    <property type="project" value="TreeGrafter"/>
</dbReference>
<evidence type="ECO:0000256" key="12">
    <source>
        <dbReference type="SAM" id="MobiDB-lite"/>
    </source>
</evidence>
<protein>
    <recommendedName>
        <fullName evidence="16">NADH-ubiquinone oxidoreductase B12 subunit</fullName>
    </recommendedName>
</protein>
<sequence>MSQRPGFDPKSFDPTKHLLNTPPRKDPWARGETWRYAGPFTRWNRFKMALPGLGTATVAFAAYCAYEALFMKDDHQHGGEHHGKDHH</sequence>
<evidence type="ECO:0000313" key="15">
    <source>
        <dbReference type="Proteomes" id="UP000267821"/>
    </source>
</evidence>
<comment type="similarity">
    <text evidence="3">Belongs to the complex I NDUFB3 subunit family.</text>
</comment>
<keyword evidence="5" id="KW-0679">Respiratory chain</keyword>
<evidence type="ECO:0000256" key="9">
    <source>
        <dbReference type="ARBA" id="ARBA00022989"/>
    </source>
</evidence>
<evidence type="ECO:0008006" key="16">
    <source>
        <dbReference type="Google" id="ProtNLM"/>
    </source>
</evidence>
<evidence type="ECO:0000256" key="4">
    <source>
        <dbReference type="ARBA" id="ARBA00022448"/>
    </source>
</evidence>
<organism evidence="14 15">
    <name type="scientific">Terfezia boudieri ATCC MYA-4762</name>
    <dbReference type="NCBI Taxonomy" id="1051890"/>
    <lineage>
        <taxon>Eukaryota</taxon>
        <taxon>Fungi</taxon>
        <taxon>Dikarya</taxon>
        <taxon>Ascomycota</taxon>
        <taxon>Pezizomycotina</taxon>
        <taxon>Pezizomycetes</taxon>
        <taxon>Pezizales</taxon>
        <taxon>Pezizaceae</taxon>
        <taxon>Terfezia</taxon>
    </lineage>
</organism>
<evidence type="ECO:0000256" key="3">
    <source>
        <dbReference type="ARBA" id="ARBA00005667"/>
    </source>
</evidence>
<dbReference type="OrthoDB" id="521512at2759"/>
<dbReference type="Proteomes" id="UP000267821">
    <property type="component" value="Unassembled WGS sequence"/>
</dbReference>
<dbReference type="PANTHER" id="PTHR15082">
    <property type="entry name" value="NADH-UBIQUINONE OXIDOREDUCTASE B12 SUBUNIT"/>
    <property type="match status" value="1"/>
</dbReference>
<dbReference type="GO" id="GO:0005743">
    <property type="term" value="C:mitochondrial inner membrane"/>
    <property type="evidence" value="ECO:0007669"/>
    <property type="project" value="UniProtKB-SubCell"/>
</dbReference>
<dbReference type="GO" id="GO:0022900">
    <property type="term" value="P:electron transport chain"/>
    <property type="evidence" value="ECO:0007669"/>
    <property type="project" value="InterPro"/>
</dbReference>
<evidence type="ECO:0000256" key="2">
    <source>
        <dbReference type="ARBA" id="ARBA00004298"/>
    </source>
</evidence>
<dbReference type="InParanoid" id="A0A3N4LYW0"/>
<comment type="subcellular location">
    <subcellularLocation>
        <location evidence="2">Mitochondrion inner membrane</location>
        <topology evidence="2">Single-pass membrane protein</topology>
        <orientation evidence="2">Matrix side</orientation>
    </subcellularLocation>
</comment>
<keyword evidence="11 13" id="KW-0472">Membrane</keyword>
<keyword evidence="4" id="KW-0813">Transport</keyword>
<dbReference type="EMBL" id="ML121533">
    <property type="protein sequence ID" value="RPB26858.1"/>
    <property type="molecule type" value="Genomic_DNA"/>
</dbReference>
<accession>A0A3N4LYW0</accession>
<keyword evidence="10" id="KW-0496">Mitochondrion</keyword>
<dbReference type="AlphaFoldDB" id="A0A3N4LYW0"/>
<gene>
    <name evidence="14" type="ORF">L211DRAFT_804467</name>
</gene>
<reference evidence="14 15" key="1">
    <citation type="journal article" date="2018" name="Nat. Ecol. Evol.">
        <title>Pezizomycetes genomes reveal the molecular basis of ectomycorrhizal truffle lifestyle.</title>
        <authorList>
            <person name="Murat C."/>
            <person name="Payen T."/>
            <person name="Noel B."/>
            <person name="Kuo A."/>
            <person name="Morin E."/>
            <person name="Chen J."/>
            <person name="Kohler A."/>
            <person name="Krizsan K."/>
            <person name="Balestrini R."/>
            <person name="Da Silva C."/>
            <person name="Montanini B."/>
            <person name="Hainaut M."/>
            <person name="Levati E."/>
            <person name="Barry K.W."/>
            <person name="Belfiori B."/>
            <person name="Cichocki N."/>
            <person name="Clum A."/>
            <person name="Dockter R.B."/>
            <person name="Fauchery L."/>
            <person name="Guy J."/>
            <person name="Iotti M."/>
            <person name="Le Tacon F."/>
            <person name="Lindquist E.A."/>
            <person name="Lipzen A."/>
            <person name="Malagnac F."/>
            <person name="Mello A."/>
            <person name="Molinier V."/>
            <person name="Miyauchi S."/>
            <person name="Poulain J."/>
            <person name="Riccioni C."/>
            <person name="Rubini A."/>
            <person name="Sitrit Y."/>
            <person name="Splivallo R."/>
            <person name="Traeger S."/>
            <person name="Wang M."/>
            <person name="Zifcakova L."/>
            <person name="Wipf D."/>
            <person name="Zambonelli A."/>
            <person name="Paolocci F."/>
            <person name="Nowrousian M."/>
            <person name="Ottonello S."/>
            <person name="Baldrian P."/>
            <person name="Spatafora J.W."/>
            <person name="Henrissat B."/>
            <person name="Nagy L.G."/>
            <person name="Aury J.M."/>
            <person name="Wincker P."/>
            <person name="Grigoriev I.V."/>
            <person name="Bonfante P."/>
            <person name="Martin F.M."/>
        </authorList>
    </citation>
    <scope>NUCLEOTIDE SEQUENCE [LARGE SCALE GENOMIC DNA]</scope>
    <source>
        <strain evidence="14 15">ATCC MYA-4762</strain>
    </source>
</reference>
<evidence type="ECO:0000256" key="10">
    <source>
        <dbReference type="ARBA" id="ARBA00023128"/>
    </source>
</evidence>
<evidence type="ECO:0000256" key="13">
    <source>
        <dbReference type="SAM" id="Phobius"/>
    </source>
</evidence>
<keyword evidence="6 13" id="KW-0812">Transmembrane</keyword>
<dbReference type="Pfam" id="PF08122">
    <property type="entry name" value="NDUF_B12"/>
    <property type="match status" value="1"/>
</dbReference>
<keyword evidence="15" id="KW-1185">Reference proteome</keyword>